<accession>A0A076NMX1</accession>
<feature type="signal peptide" evidence="3">
    <location>
        <begin position="1"/>
        <end position="28"/>
    </location>
</feature>
<dbReference type="EMBL" id="LT906467">
    <property type="protein sequence ID" value="SNV63470.1"/>
    <property type="molecule type" value="Genomic_DNA"/>
</dbReference>
<dbReference type="Proteomes" id="UP000028780">
    <property type="component" value="Chromosome"/>
</dbReference>
<name>A0A076NMX1_9CORY</name>
<keyword evidence="2" id="KW-0812">Transmembrane</keyword>
<dbReference type="InterPro" id="IPR024079">
    <property type="entry name" value="MetalloPept_cat_dom_sf"/>
</dbReference>
<dbReference type="EMBL" id="CP009211">
    <property type="protein sequence ID" value="AIJ33135.1"/>
    <property type="molecule type" value="Genomic_DNA"/>
</dbReference>
<keyword evidence="2" id="KW-0472">Membrane</keyword>
<dbReference type="KEGG" id="cii:CIMIT_03745"/>
<dbReference type="HOGENOM" id="CLU_372437_0_0_11"/>
<proteinExistence type="predicted"/>
<feature type="region of interest" description="Disordered" evidence="1">
    <location>
        <begin position="713"/>
        <end position="737"/>
    </location>
</feature>
<dbReference type="GO" id="GO:0008237">
    <property type="term" value="F:metallopeptidase activity"/>
    <property type="evidence" value="ECO:0007669"/>
    <property type="project" value="InterPro"/>
</dbReference>
<keyword evidence="3" id="KW-0732">Signal</keyword>
<evidence type="ECO:0000313" key="4">
    <source>
        <dbReference type="EMBL" id="AIJ33135.1"/>
    </source>
</evidence>
<protein>
    <recommendedName>
        <fullName evidence="8">Secreted protein</fullName>
    </recommendedName>
</protein>
<evidence type="ECO:0000313" key="5">
    <source>
        <dbReference type="EMBL" id="SNV63470.1"/>
    </source>
</evidence>
<keyword evidence="2" id="KW-1133">Transmembrane helix</keyword>
<feature type="chain" id="PRO_5001716373" description="Secreted protein" evidence="3">
    <location>
        <begin position="29"/>
        <end position="772"/>
    </location>
</feature>
<sequence>MHFSLKTIAIATCASLAFGAVVAPPAGASTTQSEITVSVTGETSQPTGERIDAELRKDSRSRFAFVHPAAAVGLHEFNLHTVIRTGGYRLPPFWGAKTKTHTESGADVVEFKFTDPRTELEVTRTFRIKDGTVRATVQVRNVSNAPADITIDLANEFVHPRGLHAKVNASGAFEVAAESEGYETTVAFADPASSASMEDMRGEIEVGKTGVLSGDTPRFQMARWENTLAPGEVLEGGVDIAATAQDSAIDTDGDGLRDAWEVKGVRLPDGTELPIHRWGADPKRPDLFLQLNWMEAEWETMQCSRQHTFAPTAPEFAQFAGCATANVNSYRPTTATLRELEKVFEKRGISLHIDAGDSYQSESLVGLDTPRGGKTEPFEKYYFDKKTQGERLLEERDRLLGDRKSVFRLGIIGDRMAANNRSSGVALVSDSAFYVSNHKDMTTQEQLRNTIFHEFGHTLGLGHSGPMVPENPLRGDLSLPDYKSVMNYQYQFSHFDYADEDTKTRVNGCLQSGECGVHDVVIPADWANLDLPGFNVGKGDLTTGSGEIDADEHHEKDPRRLAANAAAENSGRAGFYMDTTRDGVNGIVTSRNDNALQGTISNLGADVGRFTIEATYPGGQRHSQVVELPAIGKAGDEQEIRIPIKNAASLTGPVMPVHIQITNHNGERVFAERYEVSVLDYTAEEARRVLDEVLASDASLEVKRLAKSKLDGIEDPSAAKPANQHTKQGADGTQKEKPAEGASTVAIVIAVLLALGGVGAAGLGWAMSQGLI</sequence>
<evidence type="ECO:0008006" key="8">
    <source>
        <dbReference type="Google" id="ProtNLM"/>
    </source>
</evidence>
<evidence type="ECO:0000313" key="7">
    <source>
        <dbReference type="Proteomes" id="UP000215374"/>
    </source>
</evidence>
<organism evidence="4 6">
    <name type="scientific">Corynebacterium imitans</name>
    <dbReference type="NCBI Taxonomy" id="156978"/>
    <lineage>
        <taxon>Bacteria</taxon>
        <taxon>Bacillati</taxon>
        <taxon>Actinomycetota</taxon>
        <taxon>Actinomycetes</taxon>
        <taxon>Mycobacteriales</taxon>
        <taxon>Corynebacteriaceae</taxon>
        <taxon>Corynebacterium</taxon>
    </lineage>
</organism>
<dbReference type="eggNOG" id="ENOG502Z9FF">
    <property type="taxonomic scope" value="Bacteria"/>
</dbReference>
<dbReference type="OrthoDB" id="369088at2"/>
<dbReference type="STRING" id="156978.CIMIT_03745"/>
<dbReference type="AlphaFoldDB" id="A0A076NMX1"/>
<evidence type="ECO:0000313" key="6">
    <source>
        <dbReference type="Proteomes" id="UP000028780"/>
    </source>
</evidence>
<feature type="transmembrane region" description="Helical" evidence="2">
    <location>
        <begin position="745"/>
        <end position="766"/>
    </location>
</feature>
<dbReference type="SUPFAM" id="SSF55486">
    <property type="entry name" value="Metalloproteases ('zincins'), catalytic domain"/>
    <property type="match status" value="1"/>
</dbReference>
<gene>
    <name evidence="4" type="ORF">CIMIT_03745</name>
    <name evidence="5" type="ORF">SAMEA4535761_00815</name>
</gene>
<dbReference type="Gene3D" id="3.40.390.10">
    <property type="entry name" value="Collagenase (Catalytic Domain)"/>
    <property type="match status" value="1"/>
</dbReference>
<evidence type="ECO:0000256" key="2">
    <source>
        <dbReference type="SAM" id="Phobius"/>
    </source>
</evidence>
<dbReference type="Proteomes" id="UP000215374">
    <property type="component" value="Chromosome 1"/>
</dbReference>
<keyword evidence="6" id="KW-1185">Reference proteome</keyword>
<evidence type="ECO:0000256" key="1">
    <source>
        <dbReference type="SAM" id="MobiDB-lite"/>
    </source>
</evidence>
<reference evidence="4 6" key="1">
    <citation type="submission" date="2014-08" db="EMBL/GenBank/DDBJ databases">
        <title>Complete genome sequence of Corynebacterium imitans DSM 44264, isolated from a five-month-old boy with suspected pharyngeal diphtheria.</title>
        <authorList>
            <person name="Mollmann S."/>
            <person name="Albersmeier A."/>
            <person name="Ruckert C."/>
            <person name="Tauch A."/>
        </authorList>
    </citation>
    <scope>NUCLEOTIDE SEQUENCE [LARGE SCALE GENOMIC DNA]</scope>
    <source>
        <strain evidence="4 6">DSM 44264</strain>
    </source>
</reference>
<reference evidence="5 7" key="2">
    <citation type="submission" date="2017-06" db="EMBL/GenBank/DDBJ databases">
        <authorList>
            <consortium name="Pathogen Informatics"/>
        </authorList>
    </citation>
    <scope>NUCLEOTIDE SEQUENCE [LARGE SCALE GENOMIC DNA]</scope>
    <source>
        <strain evidence="5 7">NCTC13015</strain>
    </source>
</reference>
<evidence type="ECO:0000256" key="3">
    <source>
        <dbReference type="SAM" id="SignalP"/>
    </source>
</evidence>
<dbReference type="RefSeq" id="WP_038589323.1">
    <property type="nucleotide sequence ID" value="NZ_CP009211.1"/>
</dbReference>